<keyword evidence="3" id="KW-1185">Reference proteome</keyword>
<sequence>MHQLEVCIESPLAWILQVGDSKFCFPAASCMSGRGNPELESKHSSKPKDNYCLYP</sequence>
<dbReference type="AlphaFoldDB" id="A0A0G4P1N7"/>
<accession>A0A0G4P1N7</accession>
<evidence type="ECO:0000313" key="2">
    <source>
        <dbReference type="EMBL" id="CRL20230.1"/>
    </source>
</evidence>
<protein>
    <submittedName>
        <fullName evidence="2">Str. FM013</fullName>
    </submittedName>
</protein>
<organism evidence="2 3">
    <name type="scientific">Penicillium camemberti (strain FM 013)</name>
    <dbReference type="NCBI Taxonomy" id="1429867"/>
    <lineage>
        <taxon>Eukaryota</taxon>
        <taxon>Fungi</taxon>
        <taxon>Dikarya</taxon>
        <taxon>Ascomycota</taxon>
        <taxon>Pezizomycotina</taxon>
        <taxon>Eurotiomycetes</taxon>
        <taxon>Eurotiomycetidae</taxon>
        <taxon>Eurotiales</taxon>
        <taxon>Aspergillaceae</taxon>
        <taxon>Penicillium</taxon>
    </lineage>
</organism>
<feature type="region of interest" description="Disordered" evidence="1">
    <location>
        <begin position="34"/>
        <end position="55"/>
    </location>
</feature>
<name>A0A0G4P1N7_PENC3</name>
<proteinExistence type="predicted"/>
<evidence type="ECO:0000313" key="3">
    <source>
        <dbReference type="Proteomes" id="UP000053732"/>
    </source>
</evidence>
<reference evidence="2 3" key="1">
    <citation type="journal article" date="2014" name="Nat. Commun.">
        <title>Multiple recent horizontal transfers of a large genomic region in cheese making fungi.</title>
        <authorList>
            <person name="Cheeseman K."/>
            <person name="Ropars J."/>
            <person name="Renault P."/>
            <person name="Dupont J."/>
            <person name="Gouzy J."/>
            <person name="Branca A."/>
            <person name="Abraham A.L."/>
            <person name="Ceppi M."/>
            <person name="Conseiller E."/>
            <person name="Debuchy R."/>
            <person name="Malagnac F."/>
            <person name="Goarin A."/>
            <person name="Silar P."/>
            <person name="Lacoste S."/>
            <person name="Sallet E."/>
            <person name="Bensimon A."/>
            <person name="Giraud T."/>
            <person name="Brygoo Y."/>
        </authorList>
    </citation>
    <scope>NUCLEOTIDE SEQUENCE [LARGE SCALE GENOMIC DNA]</scope>
    <source>
        <strain evidence="3">FM 013</strain>
    </source>
</reference>
<evidence type="ECO:0000256" key="1">
    <source>
        <dbReference type="SAM" id="MobiDB-lite"/>
    </source>
</evidence>
<gene>
    <name evidence="2" type="ORF">PCAMFM013_S004g000170</name>
</gene>
<dbReference type="EMBL" id="HG793137">
    <property type="protein sequence ID" value="CRL20230.1"/>
    <property type="molecule type" value="Genomic_DNA"/>
</dbReference>
<feature type="compositionally biased region" description="Basic and acidic residues" evidence="1">
    <location>
        <begin position="37"/>
        <end position="49"/>
    </location>
</feature>
<dbReference type="Proteomes" id="UP000053732">
    <property type="component" value="Unassembled WGS sequence"/>
</dbReference>